<feature type="transmembrane region" description="Helical" evidence="5">
    <location>
        <begin position="202"/>
        <end position="223"/>
    </location>
</feature>
<organism evidence="6 7">
    <name type="scientific">Paenibacillus radicis</name>
    <name type="common">ex Xue et al. 2023</name>
    <dbReference type="NCBI Taxonomy" id="2972489"/>
    <lineage>
        <taxon>Bacteria</taxon>
        <taxon>Bacillati</taxon>
        <taxon>Bacillota</taxon>
        <taxon>Bacilli</taxon>
        <taxon>Bacillales</taxon>
        <taxon>Paenibacillaceae</taxon>
        <taxon>Paenibacillus</taxon>
    </lineage>
</organism>
<dbReference type="PANTHER" id="PTHR30249:SF3">
    <property type="entry name" value="MUREIN HYDROLASE EXPORT REGULATOR"/>
    <property type="match status" value="1"/>
</dbReference>
<evidence type="ECO:0000256" key="2">
    <source>
        <dbReference type="ARBA" id="ARBA00022692"/>
    </source>
</evidence>
<keyword evidence="4 5" id="KW-0472">Membrane</keyword>
<keyword evidence="7" id="KW-1185">Reference proteome</keyword>
<evidence type="ECO:0000256" key="5">
    <source>
        <dbReference type="SAM" id="Phobius"/>
    </source>
</evidence>
<name>A0ABT1YFH2_9BACL</name>
<feature type="transmembrane region" description="Helical" evidence="5">
    <location>
        <begin position="89"/>
        <end position="112"/>
    </location>
</feature>
<feature type="transmembrane region" description="Helical" evidence="5">
    <location>
        <begin position="29"/>
        <end position="51"/>
    </location>
</feature>
<dbReference type="EMBL" id="JANQBD010000004">
    <property type="protein sequence ID" value="MCR8630973.1"/>
    <property type="molecule type" value="Genomic_DNA"/>
</dbReference>
<protein>
    <submittedName>
        <fullName evidence="6">LrgB family protein</fullName>
    </submittedName>
</protein>
<sequence length="226" mass="24214">MMNAILWLLGTIIVYWASKRLYRTYKKMYLTPLLVTPMVVIAVIELSGVSYNTYDKGAGWLTDLVEPATIALAVILYKNWEQLKKNAWTIIICVGCGAIAAFVTSAGLSYLLGLSPEIMDSLAPRSATTPIAISISSNIGGIPTITAVATIFTGLLSMIVGPLIVKWLRIQHPIARGVLFGTSAHSAGISKAMEYGDVSGSIAAIAMMATAFITLAAAPWLILMFQ</sequence>
<reference evidence="6 7" key="1">
    <citation type="submission" date="2022-08" db="EMBL/GenBank/DDBJ databases">
        <title>Paenibacillus endoradicis sp. nov., Paenibacillus radicibacter sp. nov and Paenibacillus pararadicis sp. nov., three cold-adapted plant growth-promoting bacteria isolated from root of Larix gmelinii in Great Khingan.</title>
        <authorList>
            <person name="Xue H."/>
        </authorList>
    </citation>
    <scope>NUCLEOTIDE SEQUENCE [LARGE SCALE GENOMIC DNA]</scope>
    <source>
        <strain evidence="6 7">N5-1-1-5</strain>
    </source>
</reference>
<dbReference type="Proteomes" id="UP001300012">
    <property type="component" value="Unassembled WGS sequence"/>
</dbReference>
<evidence type="ECO:0000256" key="4">
    <source>
        <dbReference type="ARBA" id="ARBA00023136"/>
    </source>
</evidence>
<comment type="caution">
    <text evidence="6">The sequence shown here is derived from an EMBL/GenBank/DDBJ whole genome shotgun (WGS) entry which is preliminary data.</text>
</comment>
<comment type="subcellular location">
    <subcellularLocation>
        <location evidence="1">Membrane</location>
        <topology evidence="1">Multi-pass membrane protein</topology>
    </subcellularLocation>
</comment>
<dbReference type="PANTHER" id="PTHR30249">
    <property type="entry name" value="PUTATIVE SEROTONIN TRANSPORTER"/>
    <property type="match status" value="1"/>
</dbReference>
<evidence type="ECO:0000256" key="3">
    <source>
        <dbReference type="ARBA" id="ARBA00022989"/>
    </source>
</evidence>
<feature type="transmembrane region" description="Helical" evidence="5">
    <location>
        <begin position="6"/>
        <end position="22"/>
    </location>
</feature>
<proteinExistence type="predicted"/>
<accession>A0ABT1YFH2</accession>
<dbReference type="InterPro" id="IPR007300">
    <property type="entry name" value="CidB/LrgB"/>
</dbReference>
<feature type="transmembrane region" description="Helical" evidence="5">
    <location>
        <begin position="57"/>
        <end position="77"/>
    </location>
</feature>
<evidence type="ECO:0000256" key="1">
    <source>
        <dbReference type="ARBA" id="ARBA00004141"/>
    </source>
</evidence>
<gene>
    <name evidence="6" type="ORF">NV381_07135</name>
</gene>
<dbReference type="RefSeq" id="WP_258212577.1">
    <property type="nucleotide sequence ID" value="NZ_JANQBD010000004.1"/>
</dbReference>
<feature type="transmembrane region" description="Helical" evidence="5">
    <location>
        <begin position="145"/>
        <end position="165"/>
    </location>
</feature>
<keyword evidence="2 5" id="KW-0812">Transmembrane</keyword>
<evidence type="ECO:0000313" key="7">
    <source>
        <dbReference type="Proteomes" id="UP001300012"/>
    </source>
</evidence>
<evidence type="ECO:0000313" key="6">
    <source>
        <dbReference type="EMBL" id="MCR8630973.1"/>
    </source>
</evidence>
<keyword evidence="3 5" id="KW-1133">Transmembrane helix</keyword>
<dbReference type="Pfam" id="PF04172">
    <property type="entry name" value="LrgB"/>
    <property type="match status" value="1"/>
</dbReference>